<evidence type="ECO:0008006" key="3">
    <source>
        <dbReference type="Google" id="ProtNLM"/>
    </source>
</evidence>
<evidence type="ECO:0000313" key="2">
    <source>
        <dbReference type="Proteomes" id="UP000439994"/>
    </source>
</evidence>
<proteinExistence type="predicted"/>
<comment type="caution">
    <text evidence="1">The sequence shown here is derived from an EMBL/GenBank/DDBJ whole genome shotgun (WGS) entry which is preliminary data.</text>
</comment>
<accession>A0A6N8F8N0</accession>
<dbReference type="Proteomes" id="UP000439994">
    <property type="component" value="Unassembled WGS sequence"/>
</dbReference>
<evidence type="ECO:0000313" key="1">
    <source>
        <dbReference type="EMBL" id="MUH72534.1"/>
    </source>
</evidence>
<dbReference type="PANTHER" id="PTHR42834:SF1">
    <property type="entry name" value="ENDONUCLEASE_EXONUCLEASE_PHOSPHATASE FAMILY PROTEIN (AFU_ORTHOLOGUE AFUA_3G09210)"/>
    <property type="match status" value="1"/>
</dbReference>
<organism evidence="1 2">
    <name type="scientific">Psychrosphaera haliotis</name>
    <dbReference type="NCBI Taxonomy" id="555083"/>
    <lineage>
        <taxon>Bacteria</taxon>
        <taxon>Pseudomonadati</taxon>
        <taxon>Pseudomonadota</taxon>
        <taxon>Gammaproteobacteria</taxon>
        <taxon>Alteromonadales</taxon>
        <taxon>Pseudoalteromonadaceae</taxon>
        <taxon>Psychrosphaera</taxon>
    </lineage>
</organism>
<reference evidence="1 2" key="1">
    <citation type="submission" date="2019-11" db="EMBL/GenBank/DDBJ databases">
        <title>P. haliotis isolates from Z. marina roots.</title>
        <authorList>
            <person name="Cohen M."/>
            <person name="Jospin G."/>
            <person name="Eisen J.A."/>
            <person name="Coil D.A."/>
        </authorList>
    </citation>
    <scope>NUCLEOTIDE SEQUENCE [LARGE SCALE GENOMIC DNA]</scope>
    <source>
        <strain evidence="1 2">UCD-MCMsp1aY</strain>
    </source>
</reference>
<gene>
    <name evidence="1" type="ORF">GNP35_08550</name>
</gene>
<dbReference type="RefSeq" id="WP_155695704.1">
    <property type="nucleotide sequence ID" value="NZ_WOCD01000003.1"/>
</dbReference>
<protein>
    <recommendedName>
        <fullName evidence="3">LTD domain-containing protein</fullName>
    </recommendedName>
</protein>
<dbReference type="AlphaFoldDB" id="A0A6N8F8N0"/>
<name>A0A6N8F8N0_9GAMM</name>
<dbReference type="OrthoDB" id="9800417at2"/>
<dbReference type="EMBL" id="WOCD01000003">
    <property type="protein sequence ID" value="MUH72534.1"/>
    <property type="molecule type" value="Genomic_DNA"/>
</dbReference>
<sequence>MSLLGLLLWQIPLVSINSDQSFGGTAPWINEFHYDNSGSDRNEFIEIAGAAGTNLTGWSIEAVNGSNGQVYKTISLSGTIDNETAGFGALGFNASGLQNGPDGLVLVNDSGEVVQFISYEGVITATNGAAAGTKSNDIGVSESSSSSSTKAVQLKGSGEQYSDFYWNAPTNASKGSLNAGQSIN</sequence>
<dbReference type="PANTHER" id="PTHR42834">
    <property type="entry name" value="ENDONUCLEASE/EXONUCLEASE/PHOSPHATASE FAMILY PROTEIN (AFU_ORTHOLOGUE AFUA_3G09210)"/>
    <property type="match status" value="1"/>
</dbReference>
<keyword evidence="2" id="KW-1185">Reference proteome</keyword>